<keyword evidence="4" id="KW-0479">Metal-binding</keyword>
<evidence type="ECO:0000256" key="7">
    <source>
        <dbReference type="ARBA" id="ARBA00023134"/>
    </source>
</evidence>
<evidence type="ECO:0000256" key="1">
    <source>
        <dbReference type="ARBA" id="ARBA00001936"/>
    </source>
</evidence>
<evidence type="ECO:0000313" key="10">
    <source>
        <dbReference type="EMBL" id="MEC5422537.1"/>
    </source>
</evidence>
<dbReference type="SUPFAM" id="SSF103365">
    <property type="entry name" value="Hypothetical protein PH1602"/>
    <property type="match status" value="1"/>
</dbReference>
<dbReference type="Gene3D" id="3.90.1860.10">
    <property type="entry name" value="tRNA-splicing ligase RtcB"/>
    <property type="match status" value="1"/>
</dbReference>
<dbReference type="Pfam" id="PF01139">
    <property type="entry name" value="RtcB"/>
    <property type="match status" value="1"/>
</dbReference>
<evidence type="ECO:0000256" key="2">
    <source>
        <dbReference type="ARBA" id="ARBA00012726"/>
    </source>
</evidence>
<evidence type="ECO:0000256" key="9">
    <source>
        <dbReference type="ARBA" id="ARBA00047746"/>
    </source>
</evidence>
<name>A0ABU6KDG2_9BACI</name>
<keyword evidence="3" id="KW-0436">Ligase</keyword>
<accession>A0ABU6KDG2</accession>
<dbReference type="PANTHER" id="PTHR11118:SF1">
    <property type="entry name" value="RNA-SPLICING LIGASE RTCB HOMOLOG"/>
    <property type="match status" value="1"/>
</dbReference>
<dbReference type="EC" id="6.5.1.8" evidence="2"/>
<keyword evidence="5" id="KW-0547">Nucleotide-binding</keyword>
<evidence type="ECO:0000256" key="4">
    <source>
        <dbReference type="ARBA" id="ARBA00022723"/>
    </source>
</evidence>
<keyword evidence="7" id="KW-0342">GTP-binding</keyword>
<evidence type="ECO:0000256" key="5">
    <source>
        <dbReference type="ARBA" id="ARBA00022741"/>
    </source>
</evidence>
<comment type="cofactor">
    <cofactor evidence="1">
        <name>Mn(2+)</name>
        <dbReference type="ChEBI" id="CHEBI:29035"/>
    </cofactor>
</comment>
<protein>
    <recommendedName>
        <fullName evidence="2">3'-phosphate/5'-hydroxy nucleic acid ligase</fullName>
        <ecNumber evidence="2">6.5.1.8</ecNumber>
    </recommendedName>
</protein>
<dbReference type="PANTHER" id="PTHR11118">
    <property type="entry name" value="RNA-SPLICING LIGASE RTCB HOMOLOG"/>
    <property type="match status" value="1"/>
</dbReference>
<evidence type="ECO:0000256" key="3">
    <source>
        <dbReference type="ARBA" id="ARBA00022598"/>
    </source>
</evidence>
<evidence type="ECO:0000256" key="8">
    <source>
        <dbReference type="ARBA" id="ARBA00023211"/>
    </source>
</evidence>
<dbReference type="EMBL" id="JARZFX010000001">
    <property type="protein sequence ID" value="MEC5422537.1"/>
    <property type="molecule type" value="Genomic_DNA"/>
</dbReference>
<gene>
    <name evidence="10" type="ORF">QGM71_03395</name>
</gene>
<sequence>MEIPNEQKLNLLNYFGVCAGHFLEIRAVEDIYDKKIYEELGLVNGQLLIIIHSGAMTGKDILLENYYYKAIDYVVHNKLFEEKDIYEGVFGIPIQSRIGKSYLQAAIALINYSYASRHYSHYLIESLFKKHIDAKSSFELISDICHSKIISNDDGSILHARGLQTLYPAQHEHSLEPFKKTGDIGLLAGEKGTSSHLVVPKNNIKNTDYQCSHGTGKFNNPGKIDELPQYVHDDIKATVFDTEYDIENMLLQDFLNTKTTLNTLENEFEMIKPVVRLAPFINFWGEKNTYN</sequence>
<proteinExistence type="predicted"/>
<reference evidence="10 11" key="1">
    <citation type="journal article" date="2024" name="Int. J. Syst. Evol. Microbiol.">
        <title>Virgibacillus tibetensis sp. nov., isolated from salt lake on the Tibetan Plateau of China.</title>
        <authorList>
            <person name="Phurbu D."/>
            <person name="Liu Z.-X."/>
            <person name="Wang R."/>
            <person name="Zheng Y.-Y."/>
            <person name="Liu H.-C."/>
            <person name="Zhou Y.-G."/>
            <person name="Yu Y.-J."/>
            <person name="Li A.-H."/>
        </authorList>
    </citation>
    <scope>NUCLEOTIDE SEQUENCE [LARGE SCALE GENOMIC DNA]</scope>
    <source>
        <strain evidence="10 11">C22-A2</strain>
    </source>
</reference>
<dbReference type="InterPro" id="IPR001233">
    <property type="entry name" value="RtcB"/>
</dbReference>
<keyword evidence="11" id="KW-1185">Reference proteome</keyword>
<comment type="catalytic activity">
    <reaction evidence="9">
        <text>a 3'-end 3'-phospho-ribonucleotide-RNA + a 5'-end dephospho-ribonucleoside-RNA + GTP = a ribonucleotidyl-ribonucleotide-RNA + GMP + diphosphate</text>
        <dbReference type="Rhea" id="RHEA:68076"/>
        <dbReference type="Rhea" id="RHEA-COMP:10463"/>
        <dbReference type="Rhea" id="RHEA-COMP:13936"/>
        <dbReference type="Rhea" id="RHEA-COMP:17355"/>
        <dbReference type="ChEBI" id="CHEBI:33019"/>
        <dbReference type="ChEBI" id="CHEBI:37565"/>
        <dbReference type="ChEBI" id="CHEBI:58115"/>
        <dbReference type="ChEBI" id="CHEBI:83062"/>
        <dbReference type="ChEBI" id="CHEBI:138284"/>
        <dbReference type="ChEBI" id="CHEBI:173118"/>
        <dbReference type="EC" id="6.5.1.8"/>
    </reaction>
</comment>
<evidence type="ECO:0000256" key="6">
    <source>
        <dbReference type="ARBA" id="ARBA00022800"/>
    </source>
</evidence>
<evidence type="ECO:0000313" key="11">
    <source>
        <dbReference type="Proteomes" id="UP001335737"/>
    </source>
</evidence>
<keyword evidence="6" id="KW-0692">RNA repair</keyword>
<keyword evidence="8" id="KW-0464">Manganese</keyword>
<comment type="caution">
    <text evidence="10">The sequence shown here is derived from an EMBL/GenBank/DDBJ whole genome shotgun (WGS) entry which is preliminary data.</text>
</comment>
<dbReference type="Proteomes" id="UP001335737">
    <property type="component" value="Unassembled WGS sequence"/>
</dbReference>
<dbReference type="InterPro" id="IPR036025">
    <property type="entry name" value="RtcB-like_sf"/>
</dbReference>
<organism evidence="10 11">
    <name type="scientific">Virgibacillus tibetensis</name>
    <dbReference type="NCBI Taxonomy" id="3042313"/>
    <lineage>
        <taxon>Bacteria</taxon>
        <taxon>Bacillati</taxon>
        <taxon>Bacillota</taxon>
        <taxon>Bacilli</taxon>
        <taxon>Bacillales</taxon>
        <taxon>Bacillaceae</taxon>
        <taxon>Virgibacillus</taxon>
    </lineage>
</organism>